<proteinExistence type="predicted"/>
<organism evidence="2 3">
    <name type="scientific">Maribacter flavus</name>
    <dbReference type="NCBI Taxonomy" id="1658664"/>
    <lineage>
        <taxon>Bacteria</taxon>
        <taxon>Pseudomonadati</taxon>
        <taxon>Bacteroidota</taxon>
        <taxon>Flavobacteriia</taxon>
        <taxon>Flavobacteriales</taxon>
        <taxon>Flavobacteriaceae</taxon>
        <taxon>Maribacter</taxon>
    </lineage>
</organism>
<name>A0A5B2TYA8_9FLAO</name>
<evidence type="ECO:0000256" key="1">
    <source>
        <dbReference type="SAM" id="MobiDB-lite"/>
    </source>
</evidence>
<evidence type="ECO:0000313" key="2">
    <source>
        <dbReference type="EMBL" id="KAA2218815.1"/>
    </source>
</evidence>
<dbReference type="EMBL" id="VUOE01000001">
    <property type="protein sequence ID" value="KAA2218815.1"/>
    <property type="molecule type" value="Genomic_DNA"/>
</dbReference>
<feature type="region of interest" description="Disordered" evidence="1">
    <location>
        <begin position="29"/>
        <end position="52"/>
    </location>
</feature>
<reference evidence="2 3" key="1">
    <citation type="submission" date="2019-09" db="EMBL/GenBank/DDBJ databases">
        <authorList>
            <person name="Khan S.A."/>
            <person name="Jeon C.O."/>
            <person name="Chun B.H."/>
            <person name="Jeong S.E."/>
        </authorList>
    </citation>
    <scope>NUCLEOTIDE SEQUENCE [LARGE SCALE GENOMIC DNA]</scope>
    <source>
        <strain evidence="2 3">KCTC 42508</strain>
    </source>
</reference>
<feature type="compositionally biased region" description="Polar residues" evidence="1">
    <location>
        <begin position="29"/>
        <end position="44"/>
    </location>
</feature>
<evidence type="ECO:0000313" key="3">
    <source>
        <dbReference type="Proteomes" id="UP000323188"/>
    </source>
</evidence>
<gene>
    <name evidence="2" type="ORF">F0361_04095</name>
</gene>
<comment type="caution">
    <text evidence="2">The sequence shown here is derived from an EMBL/GenBank/DDBJ whole genome shotgun (WGS) entry which is preliminary data.</text>
</comment>
<accession>A0A5B2TYA8</accession>
<dbReference type="AlphaFoldDB" id="A0A5B2TYA8"/>
<protein>
    <submittedName>
        <fullName evidence="2">Uncharacterized protein</fullName>
    </submittedName>
</protein>
<sequence>MMKPKNIWHLFLILLVSIFICCKDSKTGTKNAMEPSSQNTLVTESTEKTDNQTSRDYAKIDAGNDIANIEKLKETFRSKNEVLFLEQFPSDQEQFMQHFGWNYKSNQPNELYEESYAYIDYFFNLLSQDKYKKFESKFIDIAKDGSWQEDAINYFQDKTLNFIKTGKRYDLINTLSSDEAKSVLFFLFDGPHPKFDAEFASHLSPSKKEILEELFKTGFYDHNENPDLIMPDLEEVDPIDDEGSIHHDISDFEGAEHFFIRDIDINNDGVLDKIVSADPYQGDELFLFENVGGEYQHTLKTINFSEDGGNQIVDVIAENSGFYIKTAFPDGGLLEADYHITFKNNAWVLTHTVYRTQSSNQENAVIYVCNVVQELNLEDADFFERLKGMPYETDRERLCSKEKMN</sequence>
<dbReference type="Proteomes" id="UP000323188">
    <property type="component" value="Unassembled WGS sequence"/>
</dbReference>
<dbReference type="RefSeq" id="WP_154917329.1">
    <property type="nucleotide sequence ID" value="NZ_VUOE01000001.1"/>
</dbReference>